<dbReference type="PROSITE" id="PS50173">
    <property type="entry name" value="UMUC"/>
    <property type="match status" value="1"/>
</dbReference>
<gene>
    <name evidence="2" type="ORF">METZ01_LOCUS346918</name>
</gene>
<feature type="non-terminal residue" evidence="2">
    <location>
        <position position="1"/>
    </location>
</feature>
<dbReference type="PANTHER" id="PTHR11076">
    <property type="entry name" value="DNA REPAIR POLYMERASE UMUC / TRANSFERASE FAMILY MEMBER"/>
    <property type="match status" value="1"/>
</dbReference>
<dbReference type="GO" id="GO:0042276">
    <property type="term" value="P:error-prone translesion synthesis"/>
    <property type="evidence" value="ECO:0007669"/>
    <property type="project" value="TreeGrafter"/>
</dbReference>
<sequence>RVFNPKLEGRAVIILSSNDGCAIARSNEAKECGVKMAQPLYQFTDIVKKHDIQVLSGNFHLYTDMSNRVMQVLADMAPATQPYSIDECFLDITGIVDDFDEYGQAVQAKVKQWTGIPVGIGIAETKTMAKVANRMAKVSKKTDGVLNLVGSQWQSQALERTEVGDVWGIGKQFTKKLNRNGVKTALDLINQPDAWIRKEMGVGSLKTVRELRGEDCIGFDSIPQPKQTTMVSRSFGQTITDLDDLINAVSGFATAAAADIRKANLVSSAISVFMETNRFSNEPQYAPSQSVELSPATNNTKHIVRAAIQGVKEVYREGVKFKKA</sequence>
<reference evidence="2" key="1">
    <citation type="submission" date="2018-05" db="EMBL/GenBank/DDBJ databases">
        <authorList>
            <person name="Lanie J.A."/>
            <person name="Ng W.-L."/>
            <person name="Kazmierczak K.M."/>
            <person name="Andrzejewski T.M."/>
            <person name="Davidsen T.M."/>
            <person name="Wayne K.J."/>
            <person name="Tettelin H."/>
            <person name="Glass J.I."/>
            <person name="Rusch D."/>
            <person name="Podicherti R."/>
            <person name="Tsui H.-C.T."/>
            <person name="Winkler M.E."/>
        </authorList>
    </citation>
    <scope>NUCLEOTIDE SEQUENCE</scope>
</reference>
<dbReference type="GO" id="GO:0009432">
    <property type="term" value="P:SOS response"/>
    <property type="evidence" value="ECO:0007669"/>
    <property type="project" value="TreeGrafter"/>
</dbReference>
<dbReference type="GO" id="GO:0003684">
    <property type="term" value="F:damaged DNA binding"/>
    <property type="evidence" value="ECO:0007669"/>
    <property type="project" value="InterPro"/>
</dbReference>
<dbReference type="SUPFAM" id="SSF56672">
    <property type="entry name" value="DNA/RNA polymerases"/>
    <property type="match status" value="1"/>
</dbReference>
<name>A0A382R8M0_9ZZZZ</name>
<evidence type="ECO:0000259" key="1">
    <source>
        <dbReference type="PROSITE" id="PS50173"/>
    </source>
</evidence>
<evidence type="ECO:0000313" key="2">
    <source>
        <dbReference type="EMBL" id="SVC94064.1"/>
    </source>
</evidence>
<dbReference type="Gene3D" id="3.30.70.270">
    <property type="match status" value="1"/>
</dbReference>
<proteinExistence type="predicted"/>
<organism evidence="2">
    <name type="scientific">marine metagenome</name>
    <dbReference type="NCBI Taxonomy" id="408172"/>
    <lineage>
        <taxon>unclassified sequences</taxon>
        <taxon>metagenomes</taxon>
        <taxon>ecological metagenomes</taxon>
    </lineage>
</organism>
<dbReference type="GO" id="GO:0006281">
    <property type="term" value="P:DNA repair"/>
    <property type="evidence" value="ECO:0007669"/>
    <property type="project" value="InterPro"/>
</dbReference>
<dbReference type="CDD" id="cd01700">
    <property type="entry name" value="PolY_Pol_V_umuC"/>
    <property type="match status" value="1"/>
</dbReference>
<dbReference type="Gene3D" id="3.40.1170.60">
    <property type="match status" value="1"/>
</dbReference>
<dbReference type="InterPro" id="IPR043128">
    <property type="entry name" value="Rev_trsase/Diguanyl_cyclase"/>
</dbReference>
<dbReference type="Pfam" id="PF11799">
    <property type="entry name" value="IMS_C"/>
    <property type="match status" value="1"/>
</dbReference>
<dbReference type="InterPro" id="IPR001126">
    <property type="entry name" value="UmuC"/>
</dbReference>
<dbReference type="PANTHER" id="PTHR11076:SF34">
    <property type="entry name" value="PROTEIN UMUC"/>
    <property type="match status" value="1"/>
</dbReference>
<dbReference type="InterPro" id="IPR050116">
    <property type="entry name" value="DNA_polymerase-Y"/>
</dbReference>
<dbReference type="AlphaFoldDB" id="A0A382R8M0"/>
<dbReference type="Pfam" id="PF00817">
    <property type="entry name" value="IMS"/>
    <property type="match status" value="1"/>
</dbReference>
<dbReference type="EMBL" id="UINC01119918">
    <property type="protein sequence ID" value="SVC94064.1"/>
    <property type="molecule type" value="Genomic_DNA"/>
</dbReference>
<protein>
    <recommendedName>
        <fullName evidence="1">UmuC domain-containing protein</fullName>
    </recommendedName>
</protein>
<dbReference type="GO" id="GO:0003887">
    <property type="term" value="F:DNA-directed DNA polymerase activity"/>
    <property type="evidence" value="ECO:0007669"/>
    <property type="project" value="TreeGrafter"/>
</dbReference>
<dbReference type="GO" id="GO:0005829">
    <property type="term" value="C:cytosol"/>
    <property type="evidence" value="ECO:0007669"/>
    <property type="project" value="TreeGrafter"/>
</dbReference>
<feature type="non-terminal residue" evidence="2">
    <location>
        <position position="324"/>
    </location>
</feature>
<dbReference type="InterPro" id="IPR043502">
    <property type="entry name" value="DNA/RNA_pol_sf"/>
</dbReference>
<dbReference type="InterPro" id="IPR017961">
    <property type="entry name" value="DNA_pol_Y-fam_little_finger"/>
</dbReference>
<dbReference type="Gene3D" id="1.10.150.20">
    <property type="entry name" value="5' to 3' exonuclease, C-terminal subdomain"/>
    <property type="match status" value="1"/>
</dbReference>
<feature type="domain" description="UmuC" evidence="1">
    <location>
        <begin position="1"/>
        <end position="170"/>
    </location>
</feature>
<accession>A0A382R8M0</accession>